<feature type="domain" description="Plastid lipid-associated protein/fibrillin conserved" evidence="1">
    <location>
        <begin position="6"/>
        <end position="194"/>
    </location>
</feature>
<evidence type="ECO:0000313" key="3">
    <source>
        <dbReference type="Proteomes" id="UP000249467"/>
    </source>
</evidence>
<dbReference type="InterPro" id="IPR006843">
    <property type="entry name" value="PAP/fibrillin_dom"/>
</dbReference>
<evidence type="ECO:0000313" key="2">
    <source>
        <dbReference type="EMBL" id="PZO38289.1"/>
    </source>
</evidence>
<dbReference type="PANTHER" id="PTHR31906">
    <property type="entry name" value="PLASTID-LIPID-ASSOCIATED PROTEIN 4, CHLOROPLASTIC-RELATED"/>
    <property type="match status" value="1"/>
</dbReference>
<name>A0A2W4W8K8_9CYAN</name>
<dbReference type="EMBL" id="QBML01000024">
    <property type="protein sequence ID" value="PZO38289.1"/>
    <property type="molecule type" value="Genomic_DNA"/>
</dbReference>
<organism evidence="2 3">
    <name type="scientific">Pseudanabaena frigida</name>
    <dbReference type="NCBI Taxonomy" id="945775"/>
    <lineage>
        <taxon>Bacteria</taxon>
        <taxon>Bacillati</taxon>
        <taxon>Cyanobacteriota</taxon>
        <taxon>Cyanophyceae</taxon>
        <taxon>Pseudanabaenales</taxon>
        <taxon>Pseudanabaenaceae</taxon>
        <taxon>Pseudanabaena</taxon>
    </lineage>
</organism>
<dbReference type="AlphaFoldDB" id="A0A2W4W8K8"/>
<sequence>MTSNTRKANLLNAIAPVNRGLQMSENQRKEIFSAVAYLEELNPNPAPTQTPELLDGDWLLMFTTSQELLGIDRFPLYKLGNIYQCLRVAEGKIFNVAEIKGLPLLGGLVSVCANFSIVNEKRVKVNFERLVAGSQTLVGYQDVSSFIDTLRSPKKLLAIDFKIKREDQKGWLETTYLDRDLRIGRGNEGNLFVLRKVS</sequence>
<dbReference type="Proteomes" id="UP000249467">
    <property type="component" value="Unassembled WGS sequence"/>
</dbReference>
<evidence type="ECO:0000259" key="1">
    <source>
        <dbReference type="Pfam" id="PF04755"/>
    </source>
</evidence>
<gene>
    <name evidence="2" type="ORF">DCF19_16545</name>
</gene>
<reference evidence="2 3" key="1">
    <citation type="submission" date="2018-04" db="EMBL/GenBank/DDBJ databases">
        <authorList>
            <person name="Go L.Y."/>
            <person name="Mitchell J.A."/>
        </authorList>
    </citation>
    <scope>NUCLEOTIDE SEQUENCE [LARGE SCALE GENOMIC DNA]</scope>
    <source>
        <strain evidence="2">ULC066bin1</strain>
    </source>
</reference>
<proteinExistence type="predicted"/>
<comment type="caution">
    <text evidence="2">The sequence shown here is derived from an EMBL/GenBank/DDBJ whole genome shotgun (WGS) entry which is preliminary data.</text>
</comment>
<dbReference type="InterPro" id="IPR039633">
    <property type="entry name" value="PAP"/>
</dbReference>
<dbReference type="Pfam" id="PF04755">
    <property type="entry name" value="PAP_fibrillin"/>
    <property type="match status" value="1"/>
</dbReference>
<accession>A0A2W4W8K8</accession>
<protein>
    <submittedName>
        <fullName evidence="2">Fibrillin</fullName>
    </submittedName>
</protein>
<reference evidence="2 3" key="2">
    <citation type="submission" date="2018-06" db="EMBL/GenBank/DDBJ databases">
        <title>Metagenomic assembly of (sub)arctic Cyanobacteria and their associated microbiome from non-axenic cultures.</title>
        <authorList>
            <person name="Baurain D."/>
        </authorList>
    </citation>
    <scope>NUCLEOTIDE SEQUENCE [LARGE SCALE GENOMIC DNA]</scope>
    <source>
        <strain evidence="2">ULC066bin1</strain>
    </source>
</reference>